<dbReference type="InterPro" id="IPR011006">
    <property type="entry name" value="CheY-like_superfamily"/>
</dbReference>
<comment type="caution">
    <text evidence="2">Lacks conserved residue(s) required for the propagation of feature annotation.</text>
</comment>
<evidence type="ECO:0000259" key="3">
    <source>
        <dbReference type="PROSITE" id="PS50110"/>
    </source>
</evidence>
<evidence type="ECO:0000256" key="1">
    <source>
        <dbReference type="ARBA" id="ARBA00023125"/>
    </source>
</evidence>
<dbReference type="EMBL" id="OBDY01000005">
    <property type="protein sequence ID" value="SNY36941.1"/>
    <property type="molecule type" value="Genomic_DNA"/>
</dbReference>
<sequence length="178" mass="18865">MLAAAGHHTETPADVVEWAARPTSDLVLLTIAGAPQWRVLARMREARSKPPVVAVMDAASPREGLRAVRAGARSVVSRDAAPASLRLAVEATISGQSVLPAAVAGLLAAGPAADPETVPPDRIGWLSQLAAGATVARLATEAGYSERAMFRLLTRLYREMGVNNRIEAIMRARDRGWI</sequence>
<reference evidence="4 5" key="1">
    <citation type="submission" date="2017-09" db="EMBL/GenBank/DDBJ databases">
        <authorList>
            <person name="Ehlers B."/>
            <person name="Leendertz F.H."/>
        </authorList>
    </citation>
    <scope>NUCLEOTIDE SEQUENCE [LARGE SCALE GENOMIC DNA]</scope>
    <source>
        <strain evidence="4 5">CGMCC 4.6857</strain>
    </source>
</reference>
<evidence type="ECO:0000313" key="4">
    <source>
        <dbReference type="EMBL" id="SNY36941.1"/>
    </source>
</evidence>
<dbReference type="InterPro" id="IPR001789">
    <property type="entry name" value="Sig_transdc_resp-reg_receiver"/>
</dbReference>
<dbReference type="Proteomes" id="UP000219612">
    <property type="component" value="Unassembled WGS sequence"/>
</dbReference>
<dbReference type="RefSeq" id="WP_218854426.1">
    <property type="nucleotide sequence ID" value="NZ_OBDY01000005.1"/>
</dbReference>
<evidence type="ECO:0000256" key="2">
    <source>
        <dbReference type="PROSITE-ProRule" id="PRU00169"/>
    </source>
</evidence>
<dbReference type="InterPro" id="IPR016032">
    <property type="entry name" value="Sig_transdc_resp-reg_C-effctor"/>
</dbReference>
<dbReference type="GO" id="GO:0000160">
    <property type="term" value="P:phosphorelay signal transduction system"/>
    <property type="evidence" value="ECO:0007669"/>
    <property type="project" value="InterPro"/>
</dbReference>
<dbReference type="InterPro" id="IPR036388">
    <property type="entry name" value="WH-like_DNA-bd_sf"/>
</dbReference>
<dbReference type="GO" id="GO:0006355">
    <property type="term" value="P:regulation of DNA-templated transcription"/>
    <property type="evidence" value="ECO:0007669"/>
    <property type="project" value="InterPro"/>
</dbReference>
<dbReference type="Gene3D" id="3.40.50.2300">
    <property type="match status" value="1"/>
</dbReference>
<dbReference type="SUPFAM" id="SSF46894">
    <property type="entry name" value="C-terminal effector domain of the bipartite response regulators"/>
    <property type="match status" value="1"/>
</dbReference>
<accession>A0A285HQF5</accession>
<organism evidence="4 5">
    <name type="scientific">Paractinoplanes atraurantiacus</name>
    <dbReference type="NCBI Taxonomy" id="1036182"/>
    <lineage>
        <taxon>Bacteria</taxon>
        <taxon>Bacillati</taxon>
        <taxon>Actinomycetota</taxon>
        <taxon>Actinomycetes</taxon>
        <taxon>Micromonosporales</taxon>
        <taxon>Micromonosporaceae</taxon>
        <taxon>Paractinoplanes</taxon>
    </lineage>
</organism>
<gene>
    <name evidence="4" type="ORF">SAMN05421748_10517</name>
</gene>
<protein>
    <submittedName>
        <fullName evidence="4">DNA-binding response regulator, NarL/FixJ family, contains REC and HTH domains</fullName>
    </submittedName>
</protein>
<proteinExistence type="predicted"/>
<keyword evidence="5" id="KW-1185">Reference proteome</keyword>
<dbReference type="InterPro" id="IPR039420">
    <property type="entry name" value="WalR-like"/>
</dbReference>
<feature type="domain" description="Response regulatory" evidence="3">
    <location>
        <begin position="1"/>
        <end position="93"/>
    </location>
</feature>
<evidence type="ECO:0000313" key="5">
    <source>
        <dbReference type="Proteomes" id="UP000219612"/>
    </source>
</evidence>
<name>A0A285HQF5_9ACTN</name>
<dbReference type="GO" id="GO:0003677">
    <property type="term" value="F:DNA binding"/>
    <property type="evidence" value="ECO:0007669"/>
    <property type="project" value="UniProtKB-KW"/>
</dbReference>
<keyword evidence="1 4" id="KW-0238">DNA-binding</keyword>
<dbReference type="SUPFAM" id="SSF52172">
    <property type="entry name" value="CheY-like"/>
    <property type="match status" value="1"/>
</dbReference>
<dbReference type="AlphaFoldDB" id="A0A285HQF5"/>
<dbReference type="Gene3D" id="1.10.10.10">
    <property type="entry name" value="Winged helix-like DNA-binding domain superfamily/Winged helix DNA-binding domain"/>
    <property type="match status" value="1"/>
</dbReference>
<dbReference type="PANTHER" id="PTHR43214">
    <property type="entry name" value="TWO-COMPONENT RESPONSE REGULATOR"/>
    <property type="match status" value="1"/>
</dbReference>
<dbReference type="PROSITE" id="PS50110">
    <property type="entry name" value="RESPONSE_REGULATORY"/>
    <property type="match status" value="1"/>
</dbReference>